<comment type="caution">
    <text evidence="7">The sequence shown here is derived from an EMBL/GenBank/DDBJ whole genome shotgun (WGS) entry which is preliminary data.</text>
</comment>
<dbReference type="Gene3D" id="1.20.120.1760">
    <property type="match status" value="1"/>
</dbReference>
<dbReference type="PROSITE" id="PS00379">
    <property type="entry name" value="CDP_ALCOHOL_P_TRANSF"/>
    <property type="match status" value="1"/>
</dbReference>
<dbReference type="Pfam" id="PF01066">
    <property type="entry name" value="CDP-OH_P_transf"/>
    <property type="match status" value="1"/>
</dbReference>
<evidence type="ECO:0000256" key="5">
    <source>
        <dbReference type="RuleBase" id="RU003750"/>
    </source>
</evidence>
<reference evidence="7" key="1">
    <citation type="journal article" date="2022" name="bioRxiv">
        <title>Genomics of Preaxostyla Flagellates Illuminates Evolutionary Transitions and the Path Towards Mitochondrial Loss.</title>
        <authorList>
            <person name="Novak L.V.F."/>
            <person name="Treitli S.C."/>
            <person name="Pyrih J."/>
            <person name="Halakuc P."/>
            <person name="Pipaliya S.V."/>
            <person name="Vacek V."/>
            <person name="Brzon O."/>
            <person name="Soukal P."/>
            <person name="Eme L."/>
            <person name="Dacks J.B."/>
            <person name="Karnkowska A."/>
            <person name="Elias M."/>
            <person name="Hampl V."/>
        </authorList>
    </citation>
    <scope>NUCLEOTIDE SEQUENCE</scope>
    <source>
        <strain evidence="7">RCP-MX</strain>
    </source>
</reference>
<evidence type="ECO:0000313" key="8">
    <source>
        <dbReference type="Proteomes" id="UP001141327"/>
    </source>
</evidence>
<accession>A0ABQ8U6W6</accession>
<dbReference type="InterPro" id="IPR043130">
    <property type="entry name" value="CDP-OH_PTrfase_TM_dom"/>
</dbReference>
<feature type="transmembrane region" description="Helical" evidence="6">
    <location>
        <begin position="180"/>
        <end position="200"/>
    </location>
</feature>
<feature type="transmembrane region" description="Helical" evidence="6">
    <location>
        <begin position="142"/>
        <end position="160"/>
    </location>
</feature>
<dbReference type="InterPro" id="IPR014472">
    <property type="entry name" value="CHOPT"/>
</dbReference>
<keyword evidence="6" id="KW-0812">Transmembrane</keyword>
<evidence type="ECO:0000313" key="7">
    <source>
        <dbReference type="EMBL" id="KAJ4455096.1"/>
    </source>
</evidence>
<organism evidence="7 8">
    <name type="scientific">Paratrimastix pyriformis</name>
    <dbReference type="NCBI Taxonomy" id="342808"/>
    <lineage>
        <taxon>Eukaryota</taxon>
        <taxon>Metamonada</taxon>
        <taxon>Preaxostyla</taxon>
        <taxon>Paratrimastigidae</taxon>
        <taxon>Paratrimastix</taxon>
    </lineage>
</organism>
<comment type="subcellular location">
    <subcellularLocation>
        <location evidence="1">Membrane</location>
    </subcellularLocation>
</comment>
<feature type="transmembrane region" description="Helical" evidence="6">
    <location>
        <begin position="297"/>
        <end position="318"/>
    </location>
</feature>
<protein>
    <submittedName>
        <fullName evidence="7">Cholinephosphotransferase 1</fullName>
    </submittedName>
</protein>
<dbReference type="EMBL" id="JAPMOS010000119">
    <property type="protein sequence ID" value="KAJ4455096.1"/>
    <property type="molecule type" value="Genomic_DNA"/>
</dbReference>
<evidence type="ECO:0000256" key="4">
    <source>
        <dbReference type="ARBA" id="ARBA00023136"/>
    </source>
</evidence>
<evidence type="ECO:0000256" key="6">
    <source>
        <dbReference type="SAM" id="Phobius"/>
    </source>
</evidence>
<feature type="transmembrane region" description="Helical" evidence="6">
    <location>
        <begin position="50"/>
        <end position="71"/>
    </location>
</feature>
<evidence type="ECO:0000256" key="1">
    <source>
        <dbReference type="ARBA" id="ARBA00004370"/>
    </source>
</evidence>
<comment type="similarity">
    <text evidence="2 5">Belongs to the CDP-alcohol phosphatidyltransferase class-I family.</text>
</comment>
<dbReference type="Proteomes" id="UP001141327">
    <property type="component" value="Unassembled WGS sequence"/>
</dbReference>
<dbReference type="PANTHER" id="PTHR10414">
    <property type="entry name" value="ETHANOLAMINEPHOSPHOTRANSFERASE"/>
    <property type="match status" value="1"/>
</dbReference>
<name>A0ABQ8U6W6_9EUKA</name>
<feature type="transmembrane region" description="Helical" evidence="6">
    <location>
        <begin position="271"/>
        <end position="291"/>
    </location>
</feature>
<keyword evidence="8" id="KW-1185">Reference proteome</keyword>
<keyword evidence="6" id="KW-1133">Transmembrane helix</keyword>
<dbReference type="InterPro" id="IPR048254">
    <property type="entry name" value="CDP_ALCOHOL_P_TRANSF_CS"/>
</dbReference>
<keyword evidence="3 5" id="KW-0808">Transferase</keyword>
<dbReference type="InterPro" id="IPR000462">
    <property type="entry name" value="CDP-OH_P_trans"/>
</dbReference>
<feature type="transmembrane region" description="Helical" evidence="6">
    <location>
        <begin position="330"/>
        <end position="347"/>
    </location>
</feature>
<feature type="transmembrane region" description="Helical" evidence="6">
    <location>
        <begin position="230"/>
        <end position="250"/>
    </location>
</feature>
<proteinExistence type="inferred from homology"/>
<dbReference type="PIRSF" id="PIRSF015665">
    <property type="entry name" value="CHOPT"/>
    <property type="match status" value="1"/>
</dbReference>
<gene>
    <name evidence="7" type="ORF">PAPYR_9998</name>
</gene>
<dbReference type="PANTHER" id="PTHR10414:SF37">
    <property type="entry name" value="BB IN A BOXCAR, ISOFORM C"/>
    <property type="match status" value="1"/>
</dbReference>
<feature type="transmembrane region" description="Helical" evidence="6">
    <location>
        <begin position="207"/>
        <end position="224"/>
    </location>
</feature>
<feature type="transmembrane region" description="Helical" evidence="6">
    <location>
        <begin position="77"/>
        <end position="95"/>
    </location>
</feature>
<sequence>MMRRFDNSNLRHAASYKPKIETFSVCEKLFVSPFTEWTEKFVPDWISPNMITVFGMIPGLGCAGLAAAYSPDMESPLPRWVCFAIALLTLMFLWCDSLDGKHARRTGMCTMTGDIYDHAGDTMTYLFGVTSVASMLRLGTSVWSFLLDYTAVLASFAFQWDTYHTGTMRFGRISGPTEGVLGLVAIGIVSGLAGPDFWLVSFQNITLGCWAVILVVATLGLTIGNDFQNITLGCWAAILVVATLGLTIGNDMGAVLMHRRRIEGDWSAAPLLDFVYPAAQLVSGLLWIHFFPEVYAAMPRVFLAVMGLPLLLWTVELIVGRIGGVTTSPLSGWALLPALAPVAALPLGAFDWPMQASFLYFTETPTLCNYCMFTAMLLGTYTAIWLSRILRQLSDYFHTPALRAFKPAARPARPVA</sequence>
<evidence type="ECO:0000256" key="3">
    <source>
        <dbReference type="ARBA" id="ARBA00022679"/>
    </source>
</evidence>
<feature type="transmembrane region" description="Helical" evidence="6">
    <location>
        <begin position="367"/>
        <end position="386"/>
    </location>
</feature>
<evidence type="ECO:0000256" key="2">
    <source>
        <dbReference type="ARBA" id="ARBA00010441"/>
    </source>
</evidence>
<keyword evidence="4 6" id="KW-0472">Membrane</keyword>